<protein>
    <recommendedName>
        <fullName evidence="2">Abnormal cell migration protein 18-like fibronectin type I domain-containing protein</fullName>
    </recommendedName>
</protein>
<dbReference type="Proteomes" id="UP000230423">
    <property type="component" value="Unassembled WGS sequence"/>
</dbReference>
<organism evidence="3 4">
    <name type="scientific">Teladorsagia circumcincta</name>
    <name type="common">Brown stomach worm</name>
    <name type="synonym">Ostertagia circumcincta</name>
    <dbReference type="NCBI Taxonomy" id="45464"/>
    <lineage>
        <taxon>Eukaryota</taxon>
        <taxon>Metazoa</taxon>
        <taxon>Ecdysozoa</taxon>
        <taxon>Nematoda</taxon>
        <taxon>Chromadorea</taxon>
        <taxon>Rhabditida</taxon>
        <taxon>Rhabditina</taxon>
        <taxon>Rhabditomorpha</taxon>
        <taxon>Strongyloidea</taxon>
        <taxon>Trichostrongylidae</taxon>
        <taxon>Teladorsagia</taxon>
    </lineage>
</organism>
<name>A0A2G9V157_TELCI</name>
<evidence type="ECO:0000313" key="3">
    <source>
        <dbReference type="EMBL" id="PIO76229.1"/>
    </source>
</evidence>
<feature type="chain" id="PRO_5013822831" description="Abnormal cell migration protein 18-like fibronectin type I domain-containing protein" evidence="1">
    <location>
        <begin position="20"/>
        <end position="97"/>
    </location>
</feature>
<feature type="domain" description="Abnormal cell migration protein 18-like fibronectin type I" evidence="2">
    <location>
        <begin position="36"/>
        <end position="86"/>
    </location>
</feature>
<dbReference type="Pfam" id="PF23003">
    <property type="entry name" value="Fn1_2"/>
    <property type="match status" value="1"/>
</dbReference>
<feature type="signal peptide" evidence="1">
    <location>
        <begin position="1"/>
        <end position="19"/>
    </location>
</feature>
<accession>A0A2G9V157</accession>
<dbReference type="InterPro" id="IPR055119">
    <property type="entry name" value="Mig18_Fn1"/>
</dbReference>
<proteinExistence type="predicted"/>
<gene>
    <name evidence="3" type="ORF">TELCIR_01708</name>
</gene>
<sequence length="97" mass="10417">MRNICGKQVLDIVMHFACALCFESSLPIPVELFQVDGSFKLKCTFGSRGGWSTSITACVTPKGTEVGVGSDLTDDGVEYTCRKGNSEGSVNFSWKAV</sequence>
<evidence type="ECO:0000313" key="4">
    <source>
        <dbReference type="Proteomes" id="UP000230423"/>
    </source>
</evidence>
<evidence type="ECO:0000259" key="2">
    <source>
        <dbReference type="Pfam" id="PF23003"/>
    </source>
</evidence>
<dbReference type="OrthoDB" id="10400931at2759"/>
<dbReference type="EMBL" id="KZ345069">
    <property type="protein sequence ID" value="PIO76229.1"/>
    <property type="molecule type" value="Genomic_DNA"/>
</dbReference>
<evidence type="ECO:0000256" key="1">
    <source>
        <dbReference type="SAM" id="SignalP"/>
    </source>
</evidence>
<keyword evidence="1" id="KW-0732">Signal</keyword>
<keyword evidence="4" id="KW-1185">Reference proteome</keyword>
<dbReference type="AlphaFoldDB" id="A0A2G9V157"/>
<reference evidence="3 4" key="1">
    <citation type="submission" date="2015-09" db="EMBL/GenBank/DDBJ databases">
        <title>Draft genome of the parasitic nematode Teladorsagia circumcincta isolate WARC Sus (inbred).</title>
        <authorList>
            <person name="Mitreva M."/>
        </authorList>
    </citation>
    <scope>NUCLEOTIDE SEQUENCE [LARGE SCALE GENOMIC DNA]</scope>
    <source>
        <strain evidence="3 4">S</strain>
    </source>
</reference>